<sequence>MGMDMADGLLTAKFDQALTWLFLGILLLKVFCLFDAAFRREDAYRAADKKKKSFWLILLGIAVVVDVLPTGGLGLMFTLAGLVAAIVYLVDVRPALKEVGGRRGGGRNNMGPYGPW</sequence>
<reference evidence="2 3" key="1">
    <citation type="submission" date="2018-12" db="EMBL/GenBank/DDBJ databases">
        <title>Draft genome sequence of Embleya hyalina NBRC 13850T.</title>
        <authorList>
            <person name="Komaki H."/>
            <person name="Hosoyama A."/>
            <person name="Kimura A."/>
            <person name="Ichikawa N."/>
            <person name="Tamura T."/>
        </authorList>
    </citation>
    <scope>NUCLEOTIDE SEQUENCE [LARGE SCALE GENOMIC DNA]</scope>
    <source>
        <strain evidence="2 3">NBRC 13850</strain>
    </source>
</reference>
<name>A0A401YI43_9ACTN</name>
<evidence type="ECO:0000313" key="3">
    <source>
        <dbReference type="Proteomes" id="UP000286931"/>
    </source>
</evidence>
<keyword evidence="1" id="KW-0812">Transmembrane</keyword>
<gene>
    <name evidence="2" type="ORF">EHYA_01911</name>
</gene>
<proteinExistence type="predicted"/>
<feature type="transmembrane region" description="Helical" evidence="1">
    <location>
        <begin position="54"/>
        <end position="87"/>
    </location>
</feature>
<accession>A0A401YI43</accession>
<keyword evidence="1" id="KW-1133">Transmembrane helix</keyword>
<protein>
    <submittedName>
        <fullName evidence="2">Membrane protein</fullName>
    </submittedName>
</protein>
<keyword evidence="1" id="KW-0472">Membrane</keyword>
<keyword evidence="3" id="KW-1185">Reference proteome</keyword>
<evidence type="ECO:0000256" key="1">
    <source>
        <dbReference type="SAM" id="Phobius"/>
    </source>
</evidence>
<dbReference type="EMBL" id="BIFH01000015">
    <property type="protein sequence ID" value="GCD94251.1"/>
    <property type="molecule type" value="Genomic_DNA"/>
</dbReference>
<comment type="caution">
    <text evidence="2">The sequence shown here is derived from an EMBL/GenBank/DDBJ whole genome shotgun (WGS) entry which is preliminary data.</text>
</comment>
<feature type="transmembrane region" description="Helical" evidence="1">
    <location>
        <begin position="20"/>
        <end position="38"/>
    </location>
</feature>
<dbReference type="Pfam" id="PF10724">
    <property type="entry name" value="DUF2516"/>
    <property type="match status" value="1"/>
</dbReference>
<dbReference type="InterPro" id="IPR019662">
    <property type="entry name" value="DUF2516"/>
</dbReference>
<organism evidence="2 3">
    <name type="scientific">Embleya hyalina</name>
    <dbReference type="NCBI Taxonomy" id="516124"/>
    <lineage>
        <taxon>Bacteria</taxon>
        <taxon>Bacillati</taxon>
        <taxon>Actinomycetota</taxon>
        <taxon>Actinomycetes</taxon>
        <taxon>Kitasatosporales</taxon>
        <taxon>Streptomycetaceae</taxon>
        <taxon>Embleya</taxon>
    </lineage>
</organism>
<evidence type="ECO:0000313" key="2">
    <source>
        <dbReference type="EMBL" id="GCD94251.1"/>
    </source>
</evidence>
<dbReference type="Proteomes" id="UP000286931">
    <property type="component" value="Unassembled WGS sequence"/>
</dbReference>
<dbReference type="AlphaFoldDB" id="A0A401YI43"/>